<organism evidence="2 3">
    <name type="scientific">Catellatospora coxensis</name>
    <dbReference type="NCBI Taxonomy" id="310354"/>
    <lineage>
        <taxon>Bacteria</taxon>
        <taxon>Bacillati</taxon>
        <taxon>Actinomycetota</taxon>
        <taxon>Actinomycetes</taxon>
        <taxon>Micromonosporales</taxon>
        <taxon>Micromonosporaceae</taxon>
        <taxon>Catellatospora</taxon>
    </lineage>
</organism>
<reference evidence="2 3" key="1">
    <citation type="submission" date="2021-01" db="EMBL/GenBank/DDBJ databases">
        <title>Whole genome shotgun sequence of Catellatospora coxensis NBRC 107359.</title>
        <authorList>
            <person name="Komaki H."/>
            <person name="Tamura T."/>
        </authorList>
    </citation>
    <scope>NUCLEOTIDE SEQUENCE [LARGE SCALE GENOMIC DNA]</scope>
    <source>
        <strain evidence="2 3">NBRC 107359</strain>
    </source>
</reference>
<protein>
    <submittedName>
        <fullName evidence="2">Aminoglycoside phosphotransferase</fullName>
    </submittedName>
</protein>
<dbReference type="PANTHER" id="PTHR21310">
    <property type="entry name" value="AMINOGLYCOSIDE PHOSPHOTRANSFERASE-RELATED-RELATED"/>
    <property type="match status" value="1"/>
</dbReference>
<sequence length="328" mass="35971">MERRFVEREQMAALVRAAFGAARRPVDVVRLTGGSKKGVYRLTLDDGGSVILYVWGADENYWPEGGDDVADPFADASGADLFEASRARFDALGVRTPRLYLMDRSGSHHPADVALVEDVRGGTLEALLARDPQGAEATLQTLGAALRAMARHRSPHLGKVALVANGTAPQDRRPEQVVLDRALRHLASAAERAERLRPSRSRIEDLVRERAAAVRPREEYGLIHGELGPDHILVDGRGRPVLIDIEGAMFFDVEWEHAFTGMRFGSAYAPLRQPGLDPARLDLYRLAHSLALIEGPLRIADGDFPGREFMLGIADWHIEQVLAAAGAR</sequence>
<evidence type="ECO:0000259" key="1">
    <source>
        <dbReference type="Pfam" id="PF01636"/>
    </source>
</evidence>
<dbReference type="SUPFAM" id="SSF56112">
    <property type="entry name" value="Protein kinase-like (PK-like)"/>
    <property type="match status" value="1"/>
</dbReference>
<dbReference type="InterPro" id="IPR011009">
    <property type="entry name" value="Kinase-like_dom_sf"/>
</dbReference>
<dbReference type="EMBL" id="BONI01000009">
    <property type="protein sequence ID" value="GIG04851.1"/>
    <property type="molecule type" value="Genomic_DNA"/>
</dbReference>
<feature type="domain" description="Aminoglycoside phosphotransferase" evidence="1">
    <location>
        <begin position="31"/>
        <end position="267"/>
    </location>
</feature>
<evidence type="ECO:0000313" key="3">
    <source>
        <dbReference type="Proteomes" id="UP000630887"/>
    </source>
</evidence>
<dbReference type="Pfam" id="PF01636">
    <property type="entry name" value="APH"/>
    <property type="match status" value="1"/>
</dbReference>
<dbReference type="AlphaFoldDB" id="A0A8J3KXG0"/>
<evidence type="ECO:0000313" key="2">
    <source>
        <dbReference type="EMBL" id="GIG04851.1"/>
    </source>
</evidence>
<comment type="caution">
    <text evidence="2">The sequence shown here is derived from an EMBL/GenBank/DDBJ whole genome shotgun (WGS) entry which is preliminary data.</text>
</comment>
<proteinExistence type="predicted"/>
<name>A0A8J3KXG0_9ACTN</name>
<dbReference type="Gene3D" id="3.90.1200.10">
    <property type="match status" value="1"/>
</dbReference>
<keyword evidence="3" id="KW-1185">Reference proteome</keyword>
<dbReference type="InterPro" id="IPR051678">
    <property type="entry name" value="AGP_Transferase"/>
</dbReference>
<dbReference type="RefSeq" id="WP_373314220.1">
    <property type="nucleotide sequence ID" value="NZ_BAAALC010000002.1"/>
</dbReference>
<gene>
    <name evidence="2" type="ORF">Cco03nite_15510</name>
</gene>
<dbReference type="InterPro" id="IPR002575">
    <property type="entry name" value="Aminoglycoside_PTrfase"/>
</dbReference>
<dbReference type="Proteomes" id="UP000630887">
    <property type="component" value="Unassembled WGS sequence"/>
</dbReference>
<accession>A0A8J3KXG0</accession>